<reference evidence="1" key="1">
    <citation type="submission" date="2020-05" db="EMBL/GenBank/DDBJ databases">
        <title>Large-scale comparative analyses of tick genomes elucidate their genetic diversity and vector capacities.</title>
        <authorList>
            <person name="Jia N."/>
            <person name="Wang J."/>
            <person name="Shi W."/>
            <person name="Du L."/>
            <person name="Sun Y."/>
            <person name="Zhan W."/>
            <person name="Jiang J."/>
            <person name="Wang Q."/>
            <person name="Zhang B."/>
            <person name="Ji P."/>
            <person name="Sakyi L.B."/>
            <person name="Cui X."/>
            <person name="Yuan T."/>
            <person name="Jiang B."/>
            <person name="Yang W."/>
            <person name="Lam T.T.-Y."/>
            <person name="Chang Q."/>
            <person name="Ding S."/>
            <person name="Wang X."/>
            <person name="Zhu J."/>
            <person name="Ruan X."/>
            <person name="Zhao L."/>
            <person name="Wei J."/>
            <person name="Que T."/>
            <person name="Du C."/>
            <person name="Cheng J."/>
            <person name="Dai P."/>
            <person name="Han X."/>
            <person name="Huang E."/>
            <person name="Gao Y."/>
            <person name="Liu J."/>
            <person name="Shao H."/>
            <person name="Ye R."/>
            <person name="Li L."/>
            <person name="Wei W."/>
            <person name="Wang X."/>
            <person name="Wang C."/>
            <person name="Yang T."/>
            <person name="Huo Q."/>
            <person name="Li W."/>
            <person name="Guo W."/>
            <person name="Chen H."/>
            <person name="Zhou L."/>
            <person name="Ni X."/>
            <person name="Tian J."/>
            <person name="Zhou Y."/>
            <person name="Sheng Y."/>
            <person name="Liu T."/>
            <person name="Pan Y."/>
            <person name="Xia L."/>
            <person name="Li J."/>
            <person name="Zhao F."/>
            <person name="Cao W."/>
        </authorList>
    </citation>
    <scope>NUCLEOTIDE SEQUENCE</scope>
    <source>
        <strain evidence="1">Hyas-2018</strain>
    </source>
</reference>
<gene>
    <name evidence="1" type="ORF">HPB50_015358</name>
</gene>
<protein>
    <submittedName>
        <fullName evidence="1">Uncharacterized protein</fullName>
    </submittedName>
</protein>
<comment type="caution">
    <text evidence="1">The sequence shown here is derived from an EMBL/GenBank/DDBJ whole genome shotgun (WGS) entry which is preliminary data.</text>
</comment>
<dbReference type="EMBL" id="CM023484">
    <property type="protein sequence ID" value="KAH6933466.1"/>
    <property type="molecule type" value="Genomic_DNA"/>
</dbReference>
<evidence type="ECO:0000313" key="1">
    <source>
        <dbReference type="EMBL" id="KAH6933466.1"/>
    </source>
</evidence>
<sequence length="100" mass="11183">MHQASTGFPRPTNAVSHEADREFYVISTSCSVEFLARYSGSARRERREHRLRPYGTRLTAPLVERASSLTISDDDCLVSFAVHDRTRRSGGGYSAYGDRG</sequence>
<accession>A0ACB7SET5</accession>
<evidence type="ECO:0000313" key="2">
    <source>
        <dbReference type="Proteomes" id="UP000821845"/>
    </source>
</evidence>
<dbReference type="Proteomes" id="UP000821845">
    <property type="component" value="Chromosome 4"/>
</dbReference>
<name>A0ACB7SET5_HYAAI</name>
<proteinExistence type="predicted"/>
<keyword evidence="2" id="KW-1185">Reference proteome</keyword>
<organism evidence="1 2">
    <name type="scientific">Hyalomma asiaticum</name>
    <name type="common">Tick</name>
    <dbReference type="NCBI Taxonomy" id="266040"/>
    <lineage>
        <taxon>Eukaryota</taxon>
        <taxon>Metazoa</taxon>
        <taxon>Ecdysozoa</taxon>
        <taxon>Arthropoda</taxon>
        <taxon>Chelicerata</taxon>
        <taxon>Arachnida</taxon>
        <taxon>Acari</taxon>
        <taxon>Parasitiformes</taxon>
        <taxon>Ixodida</taxon>
        <taxon>Ixodoidea</taxon>
        <taxon>Ixodidae</taxon>
        <taxon>Hyalomminae</taxon>
        <taxon>Hyalomma</taxon>
    </lineage>
</organism>